<dbReference type="AlphaFoldDB" id="A0A543ATY1"/>
<proteinExistence type="predicted"/>
<dbReference type="InParanoid" id="A0A543ATY1"/>
<comment type="caution">
    <text evidence="2">The sequence shown here is derived from an EMBL/GenBank/DDBJ whole genome shotgun (WGS) entry which is preliminary data.</text>
</comment>
<dbReference type="PROSITE" id="PS51819">
    <property type="entry name" value="VOC"/>
    <property type="match status" value="1"/>
</dbReference>
<gene>
    <name evidence="2" type="ORF">FB566_1583</name>
</gene>
<dbReference type="InterPro" id="IPR004360">
    <property type="entry name" value="Glyas_Fos-R_dOase_dom"/>
</dbReference>
<organism evidence="2 3">
    <name type="scientific">Stackebrandtia endophytica</name>
    <dbReference type="NCBI Taxonomy" id="1496996"/>
    <lineage>
        <taxon>Bacteria</taxon>
        <taxon>Bacillati</taxon>
        <taxon>Actinomycetota</taxon>
        <taxon>Actinomycetes</taxon>
        <taxon>Glycomycetales</taxon>
        <taxon>Glycomycetaceae</taxon>
        <taxon>Stackebrandtia</taxon>
    </lineage>
</organism>
<dbReference type="InterPro" id="IPR037523">
    <property type="entry name" value="VOC_core"/>
</dbReference>
<evidence type="ECO:0000259" key="1">
    <source>
        <dbReference type="PROSITE" id="PS51819"/>
    </source>
</evidence>
<keyword evidence="3" id="KW-1185">Reference proteome</keyword>
<dbReference type="Pfam" id="PF00903">
    <property type="entry name" value="Glyoxalase"/>
    <property type="match status" value="1"/>
</dbReference>
<dbReference type="Gene3D" id="3.10.180.10">
    <property type="entry name" value="2,3-Dihydroxybiphenyl 1,2-Dioxygenase, domain 1"/>
    <property type="match status" value="1"/>
</dbReference>
<feature type="domain" description="VOC" evidence="1">
    <location>
        <begin position="4"/>
        <end position="134"/>
    </location>
</feature>
<name>A0A543ATY1_9ACTN</name>
<dbReference type="PANTHER" id="PTHR36503">
    <property type="entry name" value="BLR2520 PROTEIN"/>
    <property type="match status" value="1"/>
</dbReference>
<protein>
    <recommendedName>
        <fullName evidence="1">VOC domain-containing protein</fullName>
    </recommendedName>
</protein>
<dbReference type="InterPro" id="IPR029068">
    <property type="entry name" value="Glyas_Bleomycin-R_OHBP_Dase"/>
</dbReference>
<dbReference type="Proteomes" id="UP000317043">
    <property type="component" value="Unassembled WGS sequence"/>
</dbReference>
<reference evidence="2 3" key="1">
    <citation type="submission" date="2019-06" db="EMBL/GenBank/DDBJ databases">
        <title>Sequencing the genomes of 1000 actinobacteria strains.</title>
        <authorList>
            <person name="Klenk H.-P."/>
        </authorList>
    </citation>
    <scope>NUCLEOTIDE SEQUENCE [LARGE SCALE GENOMIC DNA]</scope>
    <source>
        <strain evidence="2 3">DSM 45928</strain>
    </source>
</reference>
<evidence type="ECO:0000313" key="3">
    <source>
        <dbReference type="Proteomes" id="UP000317043"/>
    </source>
</evidence>
<dbReference type="SUPFAM" id="SSF54593">
    <property type="entry name" value="Glyoxalase/Bleomycin resistance protein/Dihydroxybiphenyl dioxygenase"/>
    <property type="match status" value="1"/>
</dbReference>
<dbReference type="EMBL" id="VFOW01000001">
    <property type="protein sequence ID" value="TQL76063.1"/>
    <property type="molecule type" value="Genomic_DNA"/>
</dbReference>
<evidence type="ECO:0000313" key="2">
    <source>
        <dbReference type="EMBL" id="TQL76063.1"/>
    </source>
</evidence>
<sequence length="135" mass="14600">MSGITDRVLISLPIEDRRRSMGFYRDVFGFELIGEPAEDGVPEPLQFRLNDKTSLMLIPAGGFGWVQPGREVATTGVAECLLGLAVADEQQLIELVDRVRAAGGEIVAEPGEQPWGYSAVVTDLDGHAWQFGIAA</sequence>
<accession>A0A543ATY1</accession>
<dbReference type="PANTHER" id="PTHR36503:SF1">
    <property type="entry name" value="BLR2520 PROTEIN"/>
    <property type="match status" value="1"/>
</dbReference>